<reference evidence="3" key="1">
    <citation type="submission" date="2021-02" db="EMBL/GenBank/DDBJ databases">
        <authorList>
            <person name="Nowell W R."/>
        </authorList>
    </citation>
    <scope>NUCLEOTIDE SEQUENCE</scope>
</reference>
<proteinExistence type="predicted"/>
<evidence type="ECO:0000259" key="2">
    <source>
        <dbReference type="PROSITE" id="PS50157"/>
    </source>
</evidence>
<feature type="domain" description="C2H2-type" evidence="2">
    <location>
        <begin position="175"/>
        <end position="203"/>
    </location>
</feature>
<dbReference type="InterPro" id="IPR008598">
    <property type="entry name" value="Di19_Zn-bd"/>
</dbReference>
<comment type="caution">
    <text evidence="3">The sequence shown here is derived from an EMBL/GenBank/DDBJ whole genome shotgun (WGS) entry which is preliminary data.</text>
</comment>
<dbReference type="PANTHER" id="PTHR46016:SF1">
    <property type="entry name" value="RING-TYPE DOMAIN-CONTAINING PROTEIN"/>
    <property type="match status" value="1"/>
</dbReference>
<dbReference type="GO" id="GO:0000209">
    <property type="term" value="P:protein polyubiquitination"/>
    <property type="evidence" value="ECO:0007669"/>
    <property type="project" value="TreeGrafter"/>
</dbReference>
<dbReference type="GO" id="GO:0008270">
    <property type="term" value="F:zinc ion binding"/>
    <property type="evidence" value="ECO:0007669"/>
    <property type="project" value="UniProtKB-KW"/>
</dbReference>
<dbReference type="AlphaFoldDB" id="A0A819E169"/>
<gene>
    <name evidence="3" type="ORF">FNK824_LOCUS17450</name>
</gene>
<dbReference type="InterPro" id="IPR013087">
    <property type="entry name" value="Znf_C2H2_type"/>
</dbReference>
<evidence type="ECO:0000313" key="3">
    <source>
        <dbReference type="EMBL" id="CAF3842751.1"/>
    </source>
</evidence>
<organism evidence="3 4">
    <name type="scientific">Rotaria sordida</name>
    <dbReference type="NCBI Taxonomy" id="392033"/>
    <lineage>
        <taxon>Eukaryota</taxon>
        <taxon>Metazoa</taxon>
        <taxon>Spiralia</taxon>
        <taxon>Gnathifera</taxon>
        <taxon>Rotifera</taxon>
        <taxon>Eurotatoria</taxon>
        <taxon>Bdelloidea</taxon>
        <taxon>Philodinida</taxon>
        <taxon>Philodinidae</taxon>
        <taxon>Rotaria</taxon>
    </lineage>
</organism>
<name>A0A819E169_9BILA</name>
<dbReference type="Gene3D" id="3.30.160.60">
    <property type="entry name" value="Classic Zinc Finger"/>
    <property type="match status" value="1"/>
</dbReference>
<dbReference type="InterPro" id="IPR051438">
    <property type="entry name" value="RNF_E3_ubiq-protein_ligase"/>
</dbReference>
<dbReference type="SUPFAM" id="SSF57850">
    <property type="entry name" value="RING/U-box"/>
    <property type="match status" value="1"/>
</dbReference>
<keyword evidence="1" id="KW-0479">Metal-binding</keyword>
<protein>
    <recommendedName>
        <fullName evidence="2">C2H2-type domain-containing protein</fullName>
    </recommendedName>
</protein>
<dbReference type="GO" id="GO:0006511">
    <property type="term" value="P:ubiquitin-dependent protein catabolic process"/>
    <property type="evidence" value="ECO:0007669"/>
    <property type="project" value="TreeGrafter"/>
</dbReference>
<dbReference type="Proteomes" id="UP000663874">
    <property type="component" value="Unassembled WGS sequence"/>
</dbReference>
<keyword evidence="1" id="KW-0862">Zinc</keyword>
<keyword evidence="1" id="KW-0863">Zinc-finger</keyword>
<accession>A0A819E169</accession>
<dbReference type="PANTHER" id="PTHR46016">
    <property type="entry name" value="ZINC FINGER, RING/FYVE/PHD-TYPE"/>
    <property type="match status" value="1"/>
</dbReference>
<dbReference type="EMBL" id="CAJOBE010002772">
    <property type="protein sequence ID" value="CAF3842751.1"/>
    <property type="molecule type" value="Genomic_DNA"/>
</dbReference>
<evidence type="ECO:0000313" key="4">
    <source>
        <dbReference type="Proteomes" id="UP000663874"/>
    </source>
</evidence>
<sequence>MLNDLAAYVRYSILIVPMIIYIQSKGREIFQSPVSLSCPHTYCQSCIIGLRKHSDPLSTSESIPPVSSLRSGSFSHSTHVHQPNQCFVCAICRQESLGYVRYRELENQLNTLETSCSNCSMIFTLSDLRKHLETCLPIKQHENIQTIPGTTIRQLSDSQTKALQLAQAGDNRSTFQCPFCPRANFSLTHLRQHIKKRHLGEDQRRVCPICSSMPWGDKSMISSNIYQHIKNRHQFDYDTYVNYEQDEEAMMREALQASLYNQ</sequence>
<dbReference type="PROSITE" id="PS50157">
    <property type="entry name" value="ZINC_FINGER_C2H2_2"/>
    <property type="match status" value="1"/>
</dbReference>
<dbReference type="Pfam" id="PF05605">
    <property type="entry name" value="zf-Di19"/>
    <property type="match status" value="1"/>
</dbReference>
<dbReference type="GO" id="GO:0061630">
    <property type="term" value="F:ubiquitin protein ligase activity"/>
    <property type="evidence" value="ECO:0007669"/>
    <property type="project" value="TreeGrafter"/>
</dbReference>
<dbReference type="Gene3D" id="3.30.40.10">
    <property type="entry name" value="Zinc/RING finger domain, C3HC4 (zinc finger)"/>
    <property type="match status" value="1"/>
</dbReference>
<dbReference type="SMART" id="SM00355">
    <property type="entry name" value="ZnF_C2H2"/>
    <property type="match status" value="2"/>
</dbReference>
<dbReference type="InterPro" id="IPR013083">
    <property type="entry name" value="Znf_RING/FYVE/PHD"/>
</dbReference>
<evidence type="ECO:0000256" key="1">
    <source>
        <dbReference type="PROSITE-ProRule" id="PRU00042"/>
    </source>
</evidence>